<feature type="domain" description="Sugar-binding" evidence="5">
    <location>
        <begin position="61"/>
        <end position="315"/>
    </location>
</feature>
<accession>A0A2V5L1C4</accession>
<dbReference type="Gene3D" id="1.10.10.10">
    <property type="entry name" value="Winged helix-like DNA-binding domain superfamily/Winged helix DNA-binding domain"/>
    <property type="match status" value="1"/>
</dbReference>
<evidence type="ECO:0000256" key="2">
    <source>
        <dbReference type="ARBA" id="ARBA00023015"/>
    </source>
</evidence>
<evidence type="ECO:0000256" key="1">
    <source>
        <dbReference type="ARBA" id="ARBA00010466"/>
    </source>
</evidence>
<evidence type="ECO:0000256" key="3">
    <source>
        <dbReference type="ARBA" id="ARBA00023125"/>
    </source>
</evidence>
<name>A0A2V5L1C4_9BACL</name>
<organism evidence="6 7">
    <name type="scientific">Paenibacillus flagellatus</name>
    <dbReference type="NCBI Taxonomy" id="2211139"/>
    <lineage>
        <taxon>Bacteria</taxon>
        <taxon>Bacillati</taxon>
        <taxon>Bacillota</taxon>
        <taxon>Bacilli</taxon>
        <taxon>Bacillales</taxon>
        <taxon>Paenibacillaceae</taxon>
        <taxon>Paenibacillus</taxon>
    </lineage>
</organism>
<dbReference type="AlphaFoldDB" id="A0A2V5L1C4"/>
<dbReference type="RefSeq" id="WP_110839033.1">
    <property type="nucleotide sequence ID" value="NZ_QJVJ01000002.1"/>
</dbReference>
<dbReference type="GO" id="GO:0030246">
    <property type="term" value="F:carbohydrate binding"/>
    <property type="evidence" value="ECO:0007669"/>
    <property type="project" value="InterPro"/>
</dbReference>
<sequence>MTDLGEERTRLLVKVSNLYYNDGLNQQEIATRLGVSRPQVSRMLSMAKAAGIVQITIKNPYSEEQQYERAIAETFGIHDVSVLNVPDGDAKTIETQLARAGSALLESALKDHDVVGVMAGRSIASIGVEIGYVQRKGLQFVPLVGGWGSAGAPWHANSNARALGEKMKSSYRLLNAPAVVASKEARDVFASEPEIADVLRLAEKSSIALVGIGQVSERATIVQSGYFGEGDIARVREMGAVASFCTSFLDERGKVVPYDGEERMIGLTAEQLRRVPNVIAIASGEEKVPAICATLRGRWVDVLITDMETAKQVLKWHGQHPVSP</sequence>
<dbReference type="PANTHER" id="PTHR34294:SF1">
    <property type="entry name" value="TRANSCRIPTIONAL REGULATOR LSRR"/>
    <property type="match status" value="1"/>
</dbReference>
<keyword evidence="2" id="KW-0805">Transcription regulation</keyword>
<evidence type="ECO:0000259" key="5">
    <source>
        <dbReference type="Pfam" id="PF04198"/>
    </source>
</evidence>
<gene>
    <name evidence="6" type="ORF">DLM86_05915</name>
</gene>
<keyword evidence="4" id="KW-0804">Transcription</keyword>
<dbReference type="OrthoDB" id="58802at2"/>
<keyword evidence="7" id="KW-1185">Reference proteome</keyword>
<comment type="caution">
    <text evidence="6">The sequence shown here is derived from an EMBL/GenBank/DDBJ whole genome shotgun (WGS) entry which is preliminary data.</text>
</comment>
<evidence type="ECO:0000313" key="6">
    <source>
        <dbReference type="EMBL" id="PYI56506.1"/>
    </source>
</evidence>
<dbReference type="Pfam" id="PF13384">
    <property type="entry name" value="HTH_23"/>
    <property type="match status" value="1"/>
</dbReference>
<keyword evidence="3" id="KW-0238">DNA-binding</keyword>
<evidence type="ECO:0000256" key="4">
    <source>
        <dbReference type="ARBA" id="ARBA00023163"/>
    </source>
</evidence>
<dbReference type="Proteomes" id="UP000247476">
    <property type="component" value="Unassembled WGS sequence"/>
</dbReference>
<dbReference type="Pfam" id="PF04198">
    <property type="entry name" value="Sugar-bind"/>
    <property type="match status" value="1"/>
</dbReference>
<dbReference type="InterPro" id="IPR051054">
    <property type="entry name" value="SorC_transcr_regulators"/>
</dbReference>
<dbReference type="Gene3D" id="3.40.50.1360">
    <property type="match status" value="1"/>
</dbReference>
<protein>
    <submittedName>
        <fullName evidence="6">MarR family transcriptional regulator</fullName>
    </submittedName>
</protein>
<reference evidence="6 7" key="1">
    <citation type="submission" date="2018-05" db="EMBL/GenBank/DDBJ databases">
        <title>Paenibacillus flagellatus sp. nov., isolated from selenium mineral soil.</title>
        <authorList>
            <person name="Dai X."/>
        </authorList>
    </citation>
    <scope>NUCLEOTIDE SEQUENCE [LARGE SCALE GENOMIC DNA]</scope>
    <source>
        <strain evidence="6 7">DXL2</strain>
    </source>
</reference>
<dbReference type="InterPro" id="IPR037171">
    <property type="entry name" value="NagB/RpiA_transferase-like"/>
</dbReference>
<dbReference type="InterPro" id="IPR036388">
    <property type="entry name" value="WH-like_DNA-bd_sf"/>
</dbReference>
<dbReference type="SUPFAM" id="SSF100950">
    <property type="entry name" value="NagB/RpiA/CoA transferase-like"/>
    <property type="match status" value="1"/>
</dbReference>
<proteinExistence type="inferred from homology"/>
<dbReference type="GO" id="GO:0003677">
    <property type="term" value="F:DNA binding"/>
    <property type="evidence" value="ECO:0007669"/>
    <property type="project" value="UniProtKB-KW"/>
</dbReference>
<evidence type="ECO:0000313" key="7">
    <source>
        <dbReference type="Proteomes" id="UP000247476"/>
    </source>
</evidence>
<comment type="similarity">
    <text evidence="1">Belongs to the SorC transcriptional regulatory family.</text>
</comment>
<dbReference type="InterPro" id="IPR007324">
    <property type="entry name" value="Sugar-bd_dom_put"/>
</dbReference>
<dbReference type="EMBL" id="QJVJ01000002">
    <property type="protein sequence ID" value="PYI56506.1"/>
    <property type="molecule type" value="Genomic_DNA"/>
</dbReference>
<dbReference type="PANTHER" id="PTHR34294">
    <property type="entry name" value="TRANSCRIPTIONAL REGULATOR-RELATED"/>
    <property type="match status" value="1"/>
</dbReference>